<dbReference type="Proteomes" id="UP000504615">
    <property type="component" value="Unplaced"/>
</dbReference>
<protein>
    <submittedName>
        <fullName evidence="4">Hemolymph lipopolysaccharide-binding protein-like</fullName>
    </submittedName>
</protein>
<accession>A0A6I9WL79</accession>
<feature type="chain" id="PRO_5026897138" evidence="1">
    <location>
        <begin position="23"/>
        <end position="215"/>
    </location>
</feature>
<dbReference type="CDD" id="cd00037">
    <property type="entry name" value="CLECT"/>
    <property type="match status" value="1"/>
</dbReference>
<dbReference type="PROSITE" id="PS50041">
    <property type="entry name" value="C_TYPE_LECTIN_2"/>
    <property type="match status" value="1"/>
</dbReference>
<proteinExistence type="predicted"/>
<gene>
    <name evidence="4" type="primary">LOC105430436</name>
</gene>
<dbReference type="SMART" id="SM00034">
    <property type="entry name" value="CLECT"/>
    <property type="match status" value="1"/>
</dbReference>
<organism evidence="3 4">
    <name type="scientific">Pogonomyrmex barbatus</name>
    <name type="common">red harvester ant</name>
    <dbReference type="NCBI Taxonomy" id="144034"/>
    <lineage>
        <taxon>Eukaryota</taxon>
        <taxon>Metazoa</taxon>
        <taxon>Ecdysozoa</taxon>
        <taxon>Arthropoda</taxon>
        <taxon>Hexapoda</taxon>
        <taxon>Insecta</taxon>
        <taxon>Pterygota</taxon>
        <taxon>Neoptera</taxon>
        <taxon>Endopterygota</taxon>
        <taxon>Hymenoptera</taxon>
        <taxon>Apocrita</taxon>
        <taxon>Aculeata</taxon>
        <taxon>Formicoidea</taxon>
        <taxon>Formicidae</taxon>
        <taxon>Myrmicinae</taxon>
        <taxon>Pogonomyrmex</taxon>
    </lineage>
</organism>
<dbReference type="InterPro" id="IPR016186">
    <property type="entry name" value="C-type_lectin-like/link_sf"/>
</dbReference>
<dbReference type="GeneID" id="105430436"/>
<keyword evidence="3" id="KW-1185">Reference proteome</keyword>
<dbReference type="OrthoDB" id="7357196at2759"/>
<evidence type="ECO:0000259" key="2">
    <source>
        <dbReference type="PROSITE" id="PS50041"/>
    </source>
</evidence>
<dbReference type="PANTHER" id="PTHR22803">
    <property type="entry name" value="MANNOSE, PHOSPHOLIPASE, LECTIN RECEPTOR RELATED"/>
    <property type="match status" value="1"/>
</dbReference>
<dbReference type="Pfam" id="PF00059">
    <property type="entry name" value="Lectin_C"/>
    <property type="match status" value="1"/>
</dbReference>
<dbReference type="Gene3D" id="3.10.100.10">
    <property type="entry name" value="Mannose-Binding Protein A, subunit A"/>
    <property type="match status" value="1"/>
</dbReference>
<dbReference type="KEGG" id="pbar:105430436"/>
<dbReference type="SUPFAM" id="SSF56436">
    <property type="entry name" value="C-type lectin-like"/>
    <property type="match status" value="1"/>
</dbReference>
<evidence type="ECO:0000256" key="1">
    <source>
        <dbReference type="SAM" id="SignalP"/>
    </source>
</evidence>
<name>A0A6I9WL79_9HYME</name>
<keyword evidence="1" id="KW-0732">Signal</keyword>
<dbReference type="InterPro" id="IPR001304">
    <property type="entry name" value="C-type_lectin-like"/>
</dbReference>
<dbReference type="InterPro" id="IPR050111">
    <property type="entry name" value="C-type_lectin/snaclec_domain"/>
</dbReference>
<feature type="signal peptide" evidence="1">
    <location>
        <begin position="1"/>
        <end position="22"/>
    </location>
</feature>
<reference evidence="4" key="1">
    <citation type="submission" date="2025-08" db="UniProtKB">
        <authorList>
            <consortium name="RefSeq"/>
        </authorList>
    </citation>
    <scope>IDENTIFICATION</scope>
</reference>
<evidence type="ECO:0000313" key="4">
    <source>
        <dbReference type="RefSeq" id="XP_011642303.1"/>
    </source>
</evidence>
<feature type="domain" description="C-type lectin" evidence="2">
    <location>
        <begin position="105"/>
        <end position="212"/>
    </location>
</feature>
<sequence length="215" mass="24382">MFKCLLIIFIFWCEILRYHVFAQIDTVIDSPSLLLPINKQNISALAEELSKKPVITMNGHNNYHVGQQIFYIYHSSKQSSPINKNGYLFTSGIGAHKLHNRKLIWNKARQACIQEGGHLAVINSDSEEKILLSMLQEKNIDAGWLGVHDLYEEGDWVTVTDEALENTGYSKWSTKWPNEPDNFDGNQNCGLLIKEGGMDDVKCASMHSFFCEISA</sequence>
<dbReference type="RefSeq" id="XP_011642303.1">
    <property type="nucleotide sequence ID" value="XM_011644001.1"/>
</dbReference>
<dbReference type="AlphaFoldDB" id="A0A6I9WL79"/>
<dbReference type="InterPro" id="IPR016187">
    <property type="entry name" value="CTDL_fold"/>
</dbReference>
<evidence type="ECO:0000313" key="3">
    <source>
        <dbReference type="Proteomes" id="UP000504615"/>
    </source>
</evidence>